<organism evidence="2">
    <name type="scientific">Siphoviridae sp. cttFh17</name>
    <dbReference type="NCBI Taxonomy" id="2826491"/>
    <lineage>
        <taxon>Viruses</taxon>
        <taxon>Duplodnaviria</taxon>
        <taxon>Heunggongvirae</taxon>
        <taxon>Uroviricota</taxon>
        <taxon>Caudoviricetes</taxon>
    </lineage>
</organism>
<proteinExistence type="predicted"/>
<name>A0A8S5NJN9_9CAUD</name>
<keyword evidence="1" id="KW-0812">Transmembrane</keyword>
<reference evidence="2" key="1">
    <citation type="journal article" date="2021" name="Proc. Natl. Acad. Sci. U.S.A.">
        <title>A Catalog of Tens of Thousands of Viruses from Human Metagenomes Reveals Hidden Associations with Chronic Diseases.</title>
        <authorList>
            <person name="Tisza M.J."/>
            <person name="Buck C.B."/>
        </authorList>
    </citation>
    <scope>NUCLEOTIDE SEQUENCE</scope>
    <source>
        <strain evidence="2">CttFh17</strain>
    </source>
</reference>
<protein>
    <submittedName>
        <fullName evidence="2">Uncharacterized protein</fullName>
    </submittedName>
</protein>
<feature type="transmembrane region" description="Helical" evidence="1">
    <location>
        <begin position="12"/>
        <end position="32"/>
    </location>
</feature>
<keyword evidence="1" id="KW-0472">Membrane</keyword>
<keyword evidence="1" id="KW-1133">Transmembrane helix</keyword>
<sequence length="41" mass="4968">MRIQHFIKKVRRLILLVDQILILIKLKLFGLVKNRLIKMVI</sequence>
<evidence type="ECO:0000256" key="1">
    <source>
        <dbReference type="SAM" id="Phobius"/>
    </source>
</evidence>
<dbReference type="EMBL" id="BK015176">
    <property type="protein sequence ID" value="DAD94440.1"/>
    <property type="molecule type" value="Genomic_DNA"/>
</dbReference>
<accession>A0A8S5NJN9</accession>
<evidence type="ECO:0000313" key="2">
    <source>
        <dbReference type="EMBL" id="DAD94440.1"/>
    </source>
</evidence>